<dbReference type="InterPro" id="IPR036961">
    <property type="entry name" value="Kinesin_motor_dom_sf"/>
</dbReference>
<dbReference type="GO" id="GO:0005875">
    <property type="term" value="C:microtubule associated complex"/>
    <property type="evidence" value="ECO:0007669"/>
    <property type="project" value="TreeGrafter"/>
</dbReference>
<sequence length="296" mass="32460">MGILIPVIAIDDKPSSRCLGAIKSSLEKGVHKPSMLPTSSANIQVATRMRPLKNQETVDVVSKLSDSVVVMTDSKRTCTMGNDGSNALGIIPTAVRALFDKTSLDTSNHVEFGVTLVEVYGEVMRHMLSPTLARLTRASDCCSGIKTTTLTFVDLAGSERQEKTLVEGLRFKESVDINTHRNLSETLNSLGYASRARRIVIKLTANQTNDLQVARLRAQIENRRHSSTRGSSMLKVLVLGLALLVGVQAQPGQGNLPADVDFPRPWADIDADEYMKGLNERIEKFKKQRQEDDGNL</sequence>
<reference evidence="9 10" key="1">
    <citation type="submission" date="2018-08" db="EMBL/GenBank/DDBJ databases">
        <title>Aphanomyces genome sequencing and annotation.</title>
        <authorList>
            <person name="Minardi D."/>
            <person name="Oidtmann B."/>
            <person name="Van Der Giezen M."/>
            <person name="Studholme D.J."/>
        </authorList>
    </citation>
    <scope>NUCLEOTIDE SEQUENCE [LARGE SCALE GENOMIC DNA]</scope>
    <source>
        <strain evidence="8 10">197901</strain>
        <strain evidence="7 9">Kv</strain>
    </source>
</reference>
<comment type="subcellular location">
    <subcellularLocation>
        <location evidence="1">Cytoplasm</location>
    </subcellularLocation>
</comment>
<dbReference type="InterPro" id="IPR027417">
    <property type="entry name" value="P-loop_NTPase"/>
</dbReference>
<keyword evidence="3" id="KW-0547">Nucleotide-binding</keyword>
<proteinExistence type="predicted"/>
<dbReference type="SUPFAM" id="SSF52540">
    <property type="entry name" value="P-loop containing nucleoside triphosphate hydrolases"/>
    <property type="match status" value="1"/>
</dbReference>
<dbReference type="GO" id="GO:0005737">
    <property type="term" value="C:cytoplasm"/>
    <property type="evidence" value="ECO:0007669"/>
    <property type="project" value="UniProtKB-SubCell"/>
</dbReference>
<dbReference type="GO" id="GO:0007052">
    <property type="term" value="P:mitotic spindle organization"/>
    <property type="evidence" value="ECO:0007669"/>
    <property type="project" value="TreeGrafter"/>
</dbReference>
<accession>A0A397BHN2</accession>
<evidence type="ECO:0000256" key="4">
    <source>
        <dbReference type="ARBA" id="ARBA00022840"/>
    </source>
</evidence>
<dbReference type="GO" id="GO:0007018">
    <property type="term" value="P:microtubule-based movement"/>
    <property type="evidence" value="ECO:0007669"/>
    <property type="project" value="InterPro"/>
</dbReference>
<dbReference type="PANTHER" id="PTHR47969">
    <property type="entry name" value="CHROMOSOME-ASSOCIATED KINESIN KIF4A-RELATED"/>
    <property type="match status" value="1"/>
</dbReference>
<protein>
    <recommendedName>
        <fullName evidence="6">Kinesin motor domain-containing protein</fullName>
    </recommendedName>
</protein>
<keyword evidence="2" id="KW-0963">Cytoplasm</keyword>
<name>A0A397BHN2_APHAT</name>
<evidence type="ECO:0000256" key="1">
    <source>
        <dbReference type="ARBA" id="ARBA00004496"/>
    </source>
</evidence>
<dbReference type="Proteomes" id="UP000265427">
    <property type="component" value="Unassembled WGS sequence"/>
</dbReference>
<dbReference type="InterPro" id="IPR027640">
    <property type="entry name" value="Kinesin-like_fam"/>
</dbReference>
<dbReference type="PANTHER" id="PTHR47969:SF15">
    <property type="entry name" value="CHROMOSOME-ASSOCIATED KINESIN KIF4A-RELATED"/>
    <property type="match status" value="1"/>
</dbReference>
<evidence type="ECO:0000259" key="6">
    <source>
        <dbReference type="SMART" id="SM00129"/>
    </source>
</evidence>
<evidence type="ECO:0000313" key="10">
    <source>
        <dbReference type="Proteomes" id="UP000266196"/>
    </source>
</evidence>
<dbReference type="EMBL" id="QUTE01005872">
    <property type="protein sequence ID" value="RHZ34576.1"/>
    <property type="molecule type" value="Genomic_DNA"/>
</dbReference>
<evidence type="ECO:0000313" key="9">
    <source>
        <dbReference type="Proteomes" id="UP000265427"/>
    </source>
</evidence>
<dbReference type="InterPro" id="IPR001752">
    <property type="entry name" value="Kinesin_motor_dom"/>
</dbReference>
<evidence type="ECO:0000313" key="8">
    <source>
        <dbReference type="EMBL" id="RHZ34576.1"/>
    </source>
</evidence>
<dbReference type="GO" id="GO:0008017">
    <property type="term" value="F:microtubule binding"/>
    <property type="evidence" value="ECO:0007669"/>
    <property type="project" value="InterPro"/>
</dbReference>
<dbReference type="AlphaFoldDB" id="A0A397BHN2"/>
<dbReference type="Proteomes" id="UP000266196">
    <property type="component" value="Unassembled WGS sequence"/>
</dbReference>
<organism evidence="7 9">
    <name type="scientific">Aphanomyces astaci</name>
    <name type="common">Crayfish plague agent</name>
    <dbReference type="NCBI Taxonomy" id="112090"/>
    <lineage>
        <taxon>Eukaryota</taxon>
        <taxon>Sar</taxon>
        <taxon>Stramenopiles</taxon>
        <taxon>Oomycota</taxon>
        <taxon>Saprolegniomycetes</taxon>
        <taxon>Saprolegniales</taxon>
        <taxon>Verrucalvaceae</taxon>
        <taxon>Aphanomyces</taxon>
    </lineage>
</organism>
<evidence type="ECO:0000256" key="3">
    <source>
        <dbReference type="ARBA" id="ARBA00022741"/>
    </source>
</evidence>
<dbReference type="GO" id="GO:0003777">
    <property type="term" value="F:microtubule motor activity"/>
    <property type="evidence" value="ECO:0007669"/>
    <property type="project" value="InterPro"/>
</dbReference>
<dbReference type="Gene3D" id="3.40.850.10">
    <property type="entry name" value="Kinesin motor domain"/>
    <property type="match status" value="2"/>
</dbReference>
<dbReference type="VEuPathDB" id="FungiDB:H257_09414"/>
<evidence type="ECO:0000313" key="7">
    <source>
        <dbReference type="EMBL" id="RHY20225.1"/>
    </source>
</evidence>
<evidence type="ECO:0000256" key="5">
    <source>
        <dbReference type="ARBA" id="ARBA00023054"/>
    </source>
</evidence>
<keyword evidence="4" id="KW-0067">ATP-binding</keyword>
<evidence type="ECO:0000256" key="2">
    <source>
        <dbReference type="ARBA" id="ARBA00022490"/>
    </source>
</evidence>
<gene>
    <name evidence="8" type="ORF">DYB31_000335</name>
    <name evidence="7" type="ORF">DYB36_000195</name>
</gene>
<dbReference type="GO" id="GO:0005524">
    <property type="term" value="F:ATP binding"/>
    <property type="evidence" value="ECO:0007669"/>
    <property type="project" value="UniProtKB-KW"/>
</dbReference>
<dbReference type="SMART" id="SM00129">
    <property type="entry name" value="KISc"/>
    <property type="match status" value="1"/>
</dbReference>
<keyword evidence="5" id="KW-0175">Coiled coil</keyword>
<dbReference type="EMBL" id="QUSZ01002974">
    <property type="protein sequence ID" value="RHY20225.1"/>
    <property type="molecule type" value="Genomic_DNA"/>
</dbReference>
<comment type="caution">
    <text evidence="7">The sequence shown here is derived from an EMBL/GenBank/DDBJ whole genome shotgun (WGS) entry which is preliminary data.</text>
</comment>
<feature type="domain" description="Kinesin motor" evidence="6">
    <location>
        <begin position="40"/>
        <end position="207"/>
    </location>
</feature>
<dbReference type="GO" id="GO:0051231">
    <property type="term" value="P:spindle elongation"/>
    <property type="evidence" value="ECO:0007669"/>
    <property type="project" value="TreeGrafter"/>
</dbReference>